<dbReference type="InterPro" id="IPR037185">
    <property type="entry name" value="EmrE-like"/>
</dbReference>
<organism evidence="8 9">
    <name type="scientific">Limnohabitans curvus</name>
    <dbReference type="NCBI Taxonomy" id="323423"/>
    <lineage>
        <taxon>Bacteria</taxon>
        <taxon>Pseudomonadati</taxon>
        <taxon>Pseudomonadota</taxon>
        <taxon>Betaproteobacteria</taxon>
        <taxon>Burkholderiales</taxon>
        <taxon>Comamonadaceae</taxon>
        <taxon>Limnohabitans</taxon>
    </lineage>
</organism>
<dbReference type="GO" id="GO:0005886">
    <property type="term" value="C:plasma membrane"/>
    <property type="evidence" value="ECO:0007669"/>
    <property type="project" value="UniProtKB-SubCell"/>
</dbReference>
<dbReference type="SUPFAM" id="SSF103481">
    <property type="entry name" value="Multidrug resistance efflux transporter EmrE"/>
    <property type="match status" value="2"/>
</dbReference>
<proteinExistence type="predicted"/>
<evidence type="ECO:0000256" key="6">
    <source>
        <dbReference type="SAM" id="Phobius"/>
    </source>
</evidence>
<keyword evidence="2" id="KW-1003">Cell membrane</keyword>
<evidence type="ECO:0000313" key="9">
    <source>
        <dbReference type="Proteomes" id="UP000251341"/>
    </source>
</evidence>
<evidence type="ECO:0000259" key="7">
    <source>
        <dbReference type="Pfam" id="PF00892"/>
    </source>
</evidence>
<dbReference type="PANTHER" id="PTHR32322:SF18">
    <property type="entry name" value="S-ADENOSYLMETHIONINE_S-ADENOSYLHOMOCYSTEINE TRANSPORTER"/>
    <property type="match status" value="1"/>
</dbReference>
<reference evidence="8 9" key="1">
    <citation type="submission" date="2017-04" db="EMBL/GenBank/DDBJ databases">
        <title>Unexpected and diverse lifestyles within the genus Limnohabitans.</title>
        <authorList>
            <person name="Kasalicky V."/>
            <person name="Mehrshad M."/>
            <person name="Andrei S.-A."/>
            <person name="Salcher M."/>
            <person name="Kratochvilova H."/>
            <person name="Simek K."/>
            <person name="Ghai R."/>
        </authorList>
    </citation>
    <scope>NUCLEOTIDE SEQUENCE [LARGE SCALE GENOMIC DNA]</scope>
    <source>
        <strain evidence="8 9">MWH-C5</strain>
    </source>
</reference>
<dbReference type="Proteomes" id="UP000251341">
    <property type="component" value="Unassembled WGS sequence"/>
</dbReference>
<feature type="transmembrane region" description="Helical" evidence="6">
    <location>
        <begin position="143"/>
        <end position="162"/>
    </location>
</feature>
<dbReference type="EMBL" id="NESP01000001">
    <property type="protein sequence ID" value="PUE60685.1"/>
    <property type="molecule type" value="Genomic_DNA"/>
</dbReference>
<evidence type="ECO:0000256" key="4">
    <source>
        <dbReference type="ARBA" id="ARBA00022989"/>
    </source>
</evidence>
<sequence>MKLSPRALGLTAAVVTVLIWSSFIVVARASAAHHLLPLDIGFLRIIGAGCVLLPWGWWLMRSQRHSGDRVGSLMGLSPLPLRITVLAGLFGSMLYAMLVYSGFFFAPAAHASVLMPGSLPLWTSLLALVVLHDHITRARAMGLACIVLGDMLVGGTSLLKALDGGEVWKGDVMFMSAAFCWACYSVLVRRHALEPVRATIAITAFSCVGFVPVYGLAAYAGWVPTHLDTAPVSEMLFQAIFQGVGSVVISGITFNVMIRHYGPVRSTMITALVPGLSALGAVVFLNEPMSLNLIAGLALVTCGILFGVRLPKT</sequence>
<feature type="transmembrane region" description="Helical" evidence="6">
    <location>
        <begin position="41"/>
        <end position="60"/>
    </location>
</feature>
<keyword evidence="5 6" id="KW-0472">Membrane</keyword>
<accession>A0A315EV83</accession>
<keyword evidence="3 6" id="KW-0812">Transmembrane</keyword>
<dbReference type="InterPro" id="IPR000620">
    <property type="entry name" value="EamA_dom"/>
</dbReference>
<comment type="caution">
    <text evidence="8">The sequence shown here is derived from an EMBL/GenBank/DDBJ whole genome shotgun (WGS) entry which is preliminary data.</text>
</comment>
<feature type="transmembrane region" description="Helical" evidence="6">
    <location>
        <begin position="200"/>
        <end position="223"/>
    </location>
</feature>
<feature type="transmembrane region" description="Helical" evidence="6">
    <location>
        <begin position="291"/>
        <end position="310"/>
    </location>
</feature>
<dbReference type="Pfam" id="PF00892">
    <property type="entry name" value="EamA"/>
    <property type="match status" value="2"/>
</dbReference>
<dbReference type="PANTHER" id="PTHR32322">
    <property type="entry name" value="INNER MEMBRANE TRANSPORTER"/>
    <property type="match status" value="1"/>
</dbReference>
<evidence type="ECO:0000256" key="1">
    <source>
        <dbReference type="ARBA" id="ARBA00004651"/>
    </source>
</evidence>
<feature type="transmembrane region" description="Helical" evidence="6">
    <location>
        <begin position="268"/>
        <end position="285"/>
    </location>
</feature>
<evidence type="ECO:0000256" key="3">
    <source>
        <dbReference type="ARBA" id="ARBA00022692"/>
    </source>
</evidence>
<evidence type="ECO:0000313" key="8">
    <source>
        <dbReference type="EMBL" id="PUE60685.1"/>
    </source>
</evidence>
<gene>
    <name evidence="8" type="ORF">B9Z44_03255</name>
</gene>
<protein>
    <submittedName>
        <fullName evidence="8">EamA family transporter</fullName>
    </submittedName>
</protein>
<dbReference type="RefSeq" id="WP_108401699.1">
    <property type="nucleotide sequence ID" value="NZ_NESP01000001.1"/>
</dbReference>
<dbReference type="AlphaFoldDB" id="A0A315EV83"/>
<evidence type="ECO:0000256" key="2">
    <source>
        <dbReference type="ARBA" id="ARBA00022475"/>
    </source>
</evidence>
<feature type="domain" description="EamA" evidence="7">
    <location>
        <begin position="8"/>
        <end position="153"/>
    </location>
</feature>
<feature type="transmembrane region" description="Helical" evidence="6">
    <location>
        <begin position="168"/>
        <end position="188"/>
    </location>
</feature>
<keyword evidence="9" id="KW-1185">Reference proteome</keyword>
<keyword evidence="4 6" id="KW-1133">Transmembrane helix</keyword>
<dbReference type="InterPro" id="IPR050638">
    <property type="entry name" value="AA-Vitamin_Transporters"/>
</dbReference>
<feature type="domain" description="EamA" evidence="7">
    <location>
        <begin position="169"/>
        <end position="306"/>
    </location>
</feature>
<evidence type="ECO:0000256" key="5">
    <source>
        <dbReference type="ARBA" id="ARBA00023136"/>
    </source>
</evidence>
<feature type="transmembrane region" description="Helical" evidence="6">
    <location>
        <begin position="109"/>
        <end position="131"/>
    </location>
</feature>
<feature type="transmembrane region" description="Helical" evidence="6">
    <location>
        <begin position="235"/>
        <end position="256"/>
    </location>
</feature>
<comment type="subcellular location">
    <subcellularLocation>
        <location evidence="1">Cell membrane</location>
        <topology evidence="1">Multi-pass membrane protein</topology>
    </subcellularLocation>
</comment>
<name>A0A315EV83_9BURK</name>
<feature type="transmembrane region" description="Helical" evidence="6">
    <location>
        <begin position="81"/>
        <end position="103"/>
    </location>
</feature>